<dbReference type="AlphaFoldDB" id="A0A7C9QY27"/>
<keyword evidence="2" id="KW-1185">Reference proteome</keyword>
<dbReference type="EMBL" id="JAAIYP010000045">
    <property type="protein sequence ID" value="NFV82116.1"/>
    <property type="molecule type" value="Genomic_DNA"/>
</dbReference>
<evidence type="ECO:0000313" key="1">
    <source>
        <dbReference type="EMBL" id="NFV82116.1"/>
    </source>
</evidence>
<sequence length="50" mass="5879">MSTEEKRTFVRDYLNGHADVCFRQAVYALQLLYNPAHLDLLFGMALRRAY</sequence>
<protein>
    <submittedName>
        <fullName evidence="1">Uncharacterized protein</fullName>
    </submittedName>
</protein>
<gene>
    <name evidence="1" type="ORF">G4223_18555</name>
</gene>
<evidence type="ECO:0000313" key="2">
    <source>
        <dbReference type="Proteomes" id="UP000480684"/>
    </source>
</evidence>
<organism evidence="1 2">
    <name type="scientific">Magnetospirillum aberrantis SpK</name>
    <dbReference type="NCBI Taxonomy" id="908842"/>
    <lineage>
        <taxon>Bacteria</taxon>
        <taxon>Pseudomonadati</taxon>
        <taxon>Pseudomonadota</taxon>
        <taxon>Alphaproteobacteria</taxon>
        <taxon>Rhodospirillales</taxon>
        <taxon>Rhodospirillaceae</taxon>
        <taxon>Magnetospirillum</taxon>
    </lineage>
</organism>
<comment type="caution">
    <text evidence="1">The sequence shown here is derived from an EMBL/GenBank/DDBJ whole genome shotgun (WGS) entry which is preliminary data.</text>
</comment>
<name>A0A7C9QY27_9PROT</name>
<accession>A0A7C9QY27</accession>
<dbReference type="Proteomes" id="UP000480684">
    <property type="component" value="Unassembled WGS sequence"/>
</dbReference>
<dbReference type="RefSeq" id="WP_163682814.1">
    <property type="nucleotide sequence ID" value="NZ_JAAIYP010000045.1"/>
</dbReference>
<reference evidence="1 2" key="1">
    <citation type="submission" date="2020-02" db="EMBL/GenBank/DDBJ databases">
        <authorList>
            <person name="Dziuba M."/>
            <person name="Kuznetsov B."/>
            <person name="Mardanov A."/>
            <person name="Ravin N."/>
            <person name="Grouzdev D."/>
        </authorList>
    </citation>
    <scope>NUCLEOTIDE SEQUENCE [LARGE SCALE GENOMIC DNA]</scope>
    <source>
        <strain evidence="1 2">SpK</strain>
    </source>
</reference>
<proteinExistence type="predicted"/>